<accession>A0A5C3QEH3</accession>
<evidence type="ECO:0000256" key="1">
    <source>
        <dbReference type="ARBA" id="ARBA00012647"/>
    </source>
</evidence>
<dbReference type="GO" id="GO:0004035">
    <property type="term" value="F:alkaline phosphatase activity"/>
    <property type="evidence" value="ECO:0007669"/>
    <property type="project" value="UniProtKB-EC"/>
</dbReference>
<dbReference type="AlphaFoldDB" id="A0A5C3QEH3"/>
<gene>
    <name evidence="7" type="ORF">BDV98DRAFT_594894</name>
</gene>
<feature type="binding site" evidence="3">
    <location>
        <position position="446"/>
    </location>
    <ligand>
        <name>Mg(2+)</name>
        <dbReference type="ChEBI" id="CHEBI:18420"/>
    </ligand>
</feature>
<feature type="active site" description="Phosphoserine intermediate" evidence="2">
    <location>
        <position position="227"/>
    </location>
</feature>
<sequence length="669" mass="72842">MVALSSKFLAFSPLILASVVTAQTFRRLGTCPTLGCVFPPDQADFLPGALFDIRLEVHAPVNGTEAYNGGVPDEKFTFCIQKGKKGKCEDVKKFFKVKEAELEKWEFSYFEDLFARDAGAPSVVNVASKAYRSLTLKESGDYYAKLTYYGRSETVAHWTVREANKKRKAKNVVFFIGDGMTQPMVTAARMIGHKSINGKYQSMMQMDQMEAFGMQMTHSIDTFITDSANSASALYTGHKSSVDAVSVYGDSSPDKFDDPKVETIGELFRRRTGGPVGIVTTAYLADATPACLCSHTRARGQSAPIIYHTLNGKSGMNDLTWDTSCEGPDVFFGGGAEQFIPGPGSWNGTDFYNAFADKGYNVVNTKSAMVKTSNKKKTLGVFSISNLAKWLDRQVYPENLQNQQNSPTGDGSAAVDQPGLKDMAIKAIDILQSRAQKDQGWFLMAEAANIDKMMHALDYDRALGDLLELDDTIRATIAHLDKIGELKDTLIVITADHGHGFDVFGGVDTKYMQAQTGDLKKREAVQPYAGSGASSYQVEGESLASNNTYVVGPQGPNFPVQWDPRYVFAAGMGASPDRREGYDVKKTGPRNPTVRNADGLYVPDPADQPDGFFVTGTLPPSDQAQGVHSLTDVPVYASGPGSEAFRGIYNSIDIFYKIADALALGKESK</sequence>
<dbReference type="STRING" id="1884261.A0A5C3QEH3"/>
<dbReference type="SUPFAM" id="SSF53649">
    <property type="entry name" value="Alkaline phosphatase-like"/>
    <property type="match status" value="1"/>
</dbReference>
<comment type="cofactor">
    <cofactor evidence="3">
        <name>Mg(2+)</name>
        <dbReference type="ChEBI" id="CHEBI:18420"/>
    </cofactor>
    <text evidence="3">Binds 1 Mg(2+) ion.</text>
</comment>
<feature type="binding site" evidence="3">
    <location>
        <position position="451"/>
    </location>
    <ligand>
        <name>Zn(2+)</name>
        <dbReference type="ChEBI" id="CHEBI:29105"/>
        <label>2</label>
    </ligand>
</feature>
<evidence type="ECO:0000313" key="7">
    <source>
        <dbReference type="EMBL" id="TFK99587.1"/>
    </source>
</evidence>
<keyword evidence="8" id="KW-1185">Reference proteome</keyword>
<dbReference type="EMBL" id="ML178833">
    <property type="protein sequence ID" value="TFK99587.1"/>
    <property type="molecule type" value="Genomic_DNA"/>
</dbReference>
<feature type="binding site" evidence="3">
    <location>
        <position position="497"/>
    </location>
    <ligand>
        <name>Zn(2+)</name>
        <dbReference type="ChEBI" id="CHEBI:29105"/>
        <label>2</label>
    </ligand>
</feature>
<protein>
    <recommendedName>
        <fullName evidence="1">alkaline phosphatase</fullName>
        <ecNumber evidence="1">3.1.3.1</ecNumber>
    </recommendedName>
</protein>
<feature type="binding site" evidence="3">
    <location>
        <position position="455"/>
    </location>
    <ligand>
        <name>Zn(2+)</name>
        <dbReference type="ChEBI" id="CHEBI:29105"/>
        <label>2</label>
    </ligand>
</feature>
<dbReference type="Gene3D" id="3.40.720.10">
    <property type="entry name" value="Alkaline Phosphatase, subunit A"/>
    <property type="match status" value="1"/>
</dbReference>
<comment type="similarity">
    <text evidence="4">Belongs to the alkaline phosphatase family.</text>
</comment>
<dbReference type="SMART" id="SM00098">
    <property type="entry name" value="alkPPc"/>
    <property type="match status" value="1"/>
</dbReference>
<dbReference type="Pfam" id="PF00245">
    <property type="entry name" value="Alk_phosphatase"/>
    <property type="match status" value="1"/>
</dbReference>
<dbReference type="PANTHER" id="PTHR11596">
    <property type="entry name" value="ALKALINE PHOSPHATASE"/>
    <property type="match status" value="1"/>
</dbReference>
<evidence type="ECO:0000256" key="4">
    <source>
        <dbReference type="RuleBase" id="RU003946"/>
    </source>
</evidence>
<feature type="binding site" evidence="3">
    <location>
        <position position="288"/>
    </location>
    <ligand>
        <name>Mg(2+)</name>
        <dbReference type="ChEBI" id="CHEBI:18420"/>
    </ligand>
</feature>
<dbReference type="InterPro" id="IPR001952">
    <property type="entry name" value="Alkaline_phosphatase"/>
</dbReference>
<comment type="cofactor">
    <cofactor evidence="3">
        <name>Zn(2+)</name>
        <dbReference type="ChEBI" id="CHEBI:29105"/>
    </cofactor>
    <text evidence="3">Binds 2 Zn(2+) ions.</text>
</comment>
<proteinExistence type="inferred from homology"/>
<feature type="binding site" evidence="3">
    <location>
        <position position="628"/>
    </location>
    <ligand>
        <name>Zn(2+)</name>
        <dbReference type="ChEBI" id="CHEBI:29105"/>
        <label>2</label>
    </ligand>
</feature>
<evidence type="ECO:0000313" key="8">
    <source>
        <dbReference type="Proteomes" id="UP000305067"/>
    </source>
</evidence>
<dbReference type="OrthoDB" id="5818554at2759"/>
<evidence type="ECO:0000256" key="6">
    <source>
        <dbReference type="SAM" id="SignalP"/>
    </source>
</evidence>
<organism evidence="7 8">
    <name type="scientific">Pterulicium gracile</name>
    <dbReference type="NCBI Taxonomy" id="1884261"/>
    <lineage>
        <taxon>Eukaryota</taxon>
        <taxon>Fungi</taxon>
        <taxon>Dikarya</taxon>
        <taxon>Basidiomycota</taxon>
        <taxon>Agaricomycotina</taxon>
        <taxon>Agaricomycetes</taxon>
        <taxon>Agaricomycetidae</taxon>
        <taxon>Agaricales</taxon>
        <taxon>Pleurotineae</taxon>
        <taxon>Pterulaceae</taxon>
        <taxon>Pterulicium</taxon>
    </lineage>
</organism>
<feature type="binding site" evidence="3">
    <location>
        <position position="286"/>
    </location>
    <ligand>
        <name>Mg(2+)</name>
        <dbReference type="ChEBI" id="CHEBI:18420"/>
    </ligand>
</feature>
<evidence type="ECO:0000256" key="5">
    <source>
        <dbReference type="SAM" id="MobiDB-lite"/>
    </source>
</evidence>
<dbReference type="GO" id="GO:0046872">
    <property type="term" value="F:metal ion binding"/>
    <property type="evidence" value="ECO:0007669"/>
    <property type="project" value="UniProtKB-KW"/>
</dbReference>
<feature type="binding site" evidence="3">
    <location>
        <position position="178"/>
    </location>
    <ligand>
        <name>Mg(2+)</name>
        <dbReference type="ChEBI" id="CHEBI:18420"/>
    </ligand>
</feature>
<reference evidence="7 8" key="1">
    <citation type="journal article" date="2019" name="Nat. Ecol. Evol.">
        <title>Megaphylogeny resolves global patterns of mushroom evolution.</title>
        <authorList>
            <person name="Varga T."/>
            <person name="Krizsan K."/>
            <person name="Foldi C."/>
            <person name="Dima B."/>
            <person name="Sanchez-Garcia M."/>
            <person name="Sanchez-Ramirez S."/>
            <person name="Szollosi G.J."/>
            <person name="Szarkandi J.G."/>
            <person name="Papp V."/>
            <person name="Albert L."/>
            <person name="Andreopoulos W."/>
            <person name="Angelini C."/>
            <person name="Antonin V."/>
            <person name="Barry K.W."/>
            <person name="Bougher N.L."/>
            <person name="Buchanan P."/>
            <person name="Buyck B."/>
            <person name="Bense V."/>
            <person name="Catcheside P."/>
            <person name="Chovatia M."/>
            <person name="Cooper J."/>
            <person name="Damon W."/>
            <person name="Desjardin D."/>
            <person name="Finy P."/>
            <person name="Geml J."/>
            <person name="Haridas S."/>
            <person name="Hughes K."/>
            <person name="Justo A."/>
            <person name="Karasinski D."/>
            <person name="Kautmanova I."/>
            <person name="Kiss B."/>
            <person name="Kocsube S."/>
            <person name="Kotiranta H."/>
            <person name="LaButti K.M."/>
            <person name="Lechner B.E."/>
            <person name="Liimatainen K."/>
            <person name="Lipzen A."/>
            <person name="Lukacs Z."/>
            <person name="Mihaltcheva S."/>
            <person name="Morgado L.N."/>
            <person name="Niskanen T."/>
            <person name="Noordeloos M.E."/>
            <person name="Ohm R.A."/>
            <person name="Ortiz-Santana B."/>
            <person name="Ovrebo C."/>
            <person name="Racz N."/>
            <person name="Riley R."/>
            <person name="Savchenko A."/>
            <person name="Shiryaev A."/>
            <person name="Soop K."/>
            <person name="Spirin V."/>
            <person name="Szebenyi C."/>
            <person name="Tomsovsky M."/>
            <person name="Tulloss R.E."/>
            <person name="Uehling J."/>
            <person name="Grigoriev I.V."/>
            <person name="Vagvolgyi C."/>
            <person name="Papp T."/>
            <person name="Martin F.M."/>
            <person name="Miettinen O."/>
            <person name="Hibbett D.S."/>
            <person name="Nagy L.G."/>
        </authorList>
    </citation>
    <scope>NUCLEOTIDE SEQUENCE [LARGE SCALE GENOMIC DNA]</scope>
    <source>
        <strain evidence="7 8">CBS 309.79</strain>
    </source>
</reference>
<dbReference type="CDD" id="cd16012">
    <property type="entry name" value="ALP"/>
    <property type="match status" value="1"/>
</dbReference>
<keyword evidence="3" id="KW-0479">Metal-binding</keyword>
<keyword evidence="3" id="KW-0862">Zinc</keyword>
<feature type="chain" id="PRO_5023101906" description="alkaline phosphatase" evidence="6">
    <location>
        <begin position="23"/>
        <end position="669"/>
    </location>
</feature>
<dbReference type="InterPro" id="IPR017850">
    <property type="entry name" value="Alkaline_phosphatase_core_sf"/>
</dbReference>
<dbReference type="Proteomes" id="UP000305067">
    <property type="component" value="Unassembled WGS sequence"/>
</dbReference>
<evidence type="ECO:0000256" key="2">
    <source>
        <dbReference type="PIRSR" id="PIRSR601952-1"/>
    </source>
</evidence>
<evidence type="ECO:0000256" key="3">
    <source>
        <dbReference type="PIRSR" id="PIRSR601952-2"/>
    </source>
</evidence>
<feature type="binding site" evidence="3">
    <location>
        <position position="178"/>
    </location>
    <ligand>
        <name>Zn(2+)</name>
        <dbReference type="ChEBI" id="CHEBI:29105"/>
        <label>2</label>
    </ligand>
</feature>
<feature type="binding site" evidence="3">
    <location>
        <position position="496"/>
    </location>
    <ligand>
        <name>Zn(2+)</name>
        <dbReference type="ChEBI" id="CHEBI:29105"/>
        <label>2</label>
    </ligand>
</feature>
<dbReference type="EC" id="3.1.3.1" evidence="1"/>
<dbReference type="PANTHER" id="PTHR11596:SF72">
    <property type="entry name" value="ALKALINE PHOSPHATASE"/>
    <property type="match status" value="1"/>
</dbReference>
<feature type="signal peptide" evidence="6">
    <location>
        <begin position="1"/>
        <end position="22"/>
    </location>
</feature>
<keyword evidence="3" id="KW-0460">Magnesium</keyword>
<keyword evidence="6" id="KW-0732">Signal</keyword>
<feature type="region of interest" description="Disordered" evidence="5">
    <location>
        <begin position="578"/>
        <end position="602"/>
    </location>
</feature>
<dbReference type="PRINTS" id="PR00113">
    <property type="entry name" value="ALKPHPHTASE"/>
</dbReference>
<name>A0A5C3QEH3_9AGAR</name>